<reference evidence="1" key="1">
    <citation type="journal article" date="2014" name="Int. J. Syst. Evol. Microbiol.">
        <title>Complete genome sequence of Corynebacterium casei LMG S-19264T (=DSM 44701T), isolated from a smear-ripened cheese.</title>
        <authorList>
            <consortium name="US DOE Joint Genome Institute (JGI-PGF)"/>
            <person name="Walter F."/>
            <person name="Albersmeier A."/>
            <person name="Kalinowski J."/>
            <person name="Ruckert C."/>
        </authorList>
    </citation>
    <scope>NUCLEOTIDE SEQUENCE</scope>
    <source>
        <strain evidence="1">JCM 4391</strain>
    </source>
</reference>
<proteinExistence type="predicted"/>
<sequence>MNETQLTAALAQAGLRYCGPDPTVGALPVKAAWLAVSCRREDGRRDLVVDREDVQLLAKANAAWFRLASESGLLGGGDRMFLLGVDFADADAGSTPDLRWIRVQLMEDWDVMGAGVKSGLLGSRAFCPEFVMLSLDETVVLRGTTWDRRIGVLTVPNPDRVQMIRTYVERLATNPRTAPSERTIAENWLARPSKNS</sequence>
<dbReference type="AlphaFoldDB" id="A0A918M830"/>
<evidence type="ECO:0000313" key="2">
    <source>
        <dbReference type="Proteomes" id="UP000636661"/>
    </source>
</evidence>
<reference evidence="1" key="2">
    <citation type="submission" date="2020-09" db="EMBL/GenBank/DDBJ databases">
        <authorList>
            <person name="Sun Q."/>
            <person name="Ohkuma M."/>
        </authorList>
    </citation>
    <scope>NUCLEOTIDE SEQUENCE</scope>
    <source>
        <strain evidence="1">JCM 4391</strain>
    </source>
</reference>
<dbReference type="RefSeq" id="WP_189554673.1">
    <property type="nucleotide sequence ID" value="NZ_BMTP01000025.1"/>
</dbReference>
<keyword evidence="2" id="KW-1185">Reference proteome</keyword>
<comment type="caution">
    <text evidence="1">The sequence shown here is derived from an EMBL/GenBank/DDBJ whole genome shotgun (WGS) entry which is preliminary data.</text>
</comment>
<evidence type="ECO:0000313" key="1">
    <source>
        <dbReference type="EMBL" id="GGU65644.1"/>
    </source>
</evidence>
<accession>A0A918M830</accession>
<protein>
    <submittedName>
        <fullName evidence="1">Uncharacterized protein</fullName>
    </submittedName>
</protein>
<dbReference type="Proteomes" id="UP000636661">
    <property type="component" value="Unassembled WGS sequence"/>
</dbReference>
<organism evidence="1 2">
    <name type="scientific">Streptomyces lavendofoliae</name>
    <dbReference type="NCBI Taxonomy" id="67314"/>
    <lineage>
        <taxon>Bacteria</taxon>
        <taxon>Bacillati</taxon>
        <taxon>Actinomycetota</taxon>
        <taxon>Actinomycetes</taxon>
        <taxon>Kitasatosporales</taxon>
        <taxon>Streptomycetaceae</taxon>
        <taxon>Streptomyces</taxon>
    </lineage>
</organism>
<gene>
    <name evidence="1" type="ORF">GCM10010274_62950</name>
</gene>
<dbReference type="EMBL" id="BMTP01000025">
    <property type="protein sequence ID" value="GGU65644.1"/>
    <property type="molecule type" value="Genomic_DNA"/>
</dbReference>
<name>A0A918M830_9ACTN</name>